<feature type="transmembrane region" description="Helical" evidence="1">
    <location>
        <begin position="12"/>
        <end position="32"/>
    </location>
</feature>
<keyword evidence="1" id="KW-1133">Transmembrane helix</keyword>
<keyword evidence="1" id="KW-0472">Membrane</keyword>
<reference evidence="2" key="1">
    <citation type="journal article" date="2020" name="mSystems">
        <title>Genome- and Community-Level Interaction Insights into Carbon Utilization and Element Cycling Functions of Hydrothermarchaeota in Hydrothermal Sediment.</title>
        <authorList>
            <person name="Zhou Z."/>
            <person name="Liu Y."/>
            <person name="Xu W."/>
            <person name="Pan J."/>
            <person name="Luo Z.H."/>
            <person name="Li M."/>
        </authorList>
    </citation>
    <scope>NUCLEOTIDE SEQUENCE [LARGE SCALE GENOMIC DNA]</scope>
    <source>
        <strain evidence="2">HyVt-460</strain>
    </source>
</reference>
<dbReference type="AlphaFoldDB" id="A0A7V5RNZ9"/>
<dbReference type="EMBL" id="DRLI01000071">
    <property type="protein sequence ID" value="HHM01745.1"/>
    <property type="molecule type" value="Genomic_DNA"/>
</dbReference>
<organism evidence="2">
    <name type="scientific">Caldithrix abyssi</name>
    <dbReference type="NCBI Taxonomy" id="187145"/>
    <lineage>
        <taxon>Bacteria</taxon>
        <taxon>Pseudomonadati</taxon>
        <taxon>Calditrichota</taxon>
        <taxon>Calditrichia</taxon>
        <taxon>Calditrichales</taxon>
        <taxon>Calditrichaceae</taxon>
        <taxon>Caldithrix</taxon>
    </lineage>
</organism>
<sequence length="81" mass="9346">MNKSYLSFFRFLKPHTLLLILIIVISLIYTLLRVLSFMVIPEILVALEPSYNPGKMNIQNETLADFVGAFKAWMFSITADY</sequence>
<proteinExistence type="predicted"/>
<accession>A0A7V5RNZ9</accession>
<evidence type="ECO:0000256" key="1">
    <source>
        <dbReference type="SAM" id="Phobius"/>
    </source>
</evidence>
<comment type="caution">
    <text evidence="2">The sequence shown here is derived from an EMBL/GenBank/DDBJ whole genome shotgun (WGS) entry which is preliminary data.</text>
</comment>
<feature type="non-terminal residue" evidence="2">
    <location>
        <position position="81"/>
    </location>
</feature>
<gene>
    <name evidence="2" type="ORF">ENJ15_01940</name>
</gene>
<name>A0A7V5RNZ9_CALAY</name>
<evidence type="ECO:0000313" key="2">
    <source>
        <dbReference type="EMBL" id="HHM01745.1"/>
    </source>
</evidence>
<keyword evidence="1" id="KW-0812">Transmembrane</keyword>
<dbReference type="Proteomes" id="UP000885771">
    <property type="component" value="Unassembled WGS sequence"/>
</dbReference>
<protein>
    <submittedName>
        <fullName evidence="2">Uncharacterized protein</fullName>
    </submittedName>
</protein>